<protein>
    <submittedName>
        <fullName evidence="1">Uncharacterized protein</fullName>
    </submittedName>
</protein>
<dbReference type="InParanoid" id="A0A1D2VG58"/>
<sequence>MRYIQNHMHFCGWGSKCDSRQNNPQTKTINMAFSIQATAALSILYVHIDGPMVHVALYYCRDVLPVLMTANDVFCCCNLHTVNC</sequence>
<dbReference type="GeneID" id="30962903"/>
<proteinExistence type="predicted"/>
<evidence type="ECO:0000313" key="1">
    <source>
        <dbReference type="EMBL" id="ODV60641.1"/>
    </source>
</evidence>
<accession>A0A1D2VG58</accession>
<organism evidence="1 2">
    <name type="scientific">Ascoidea rubescens DSM 1968</name>
    <dbReference type="NCBI Taxonomy" id="1344418"/>
    <lineage>
        <taxon>Eukaryota</taxon>
        <taxon>Fungi</taxon>
        <taxon>Dikarya</taxon>
        <taxon>Ascomycota</taxon>
        <taxon>Saccharomycotina</taxon>
        <taxon>Saccharomycetes</taxon>
        <taxon>Ascoideaceae</taxon>
        <taxon>Ascoidea</taxon>
    </lineage>
</organism>
<dbReference type="AlphaFoldDB" id="A0A1D2VG58"/>
<evidence type="ECO:0000313" key="2">
    <source>
        <dbReference type="Proteomes" id="UP000095038"/>
    </source>
</evidence>
<dbReference type="Proteomes" id="UP000095038">
    <property type="component" value="Unassembled WGS sequence"/>
</dbReference>
<reference evidence="2" key="1">
    <citation type="submission" date="2016-05" db="EMBL/GenBank/DDBJ databases">
        <title>Comparative genomics of biotechnologically important yeasts.</title>
        <authorList>
            <consortium name="DOE Joint Genome Institute"/>
            <person name="Riley R."/>
            <person name="Haridas S."/>
            <person name="Wolfe K.H."/>
            <person name="Lopes M.R."/>
            <person name="Hittinger C.T."/>
            <person name="Goker M."/>
            <person name="Salamov A."/>
            <person name="Wisecaver J."/>
            <person name="Long T.M."/>
            <person name="Aerts A.L."/>
            <person name="Barry K."/>
            <person name="Choi C."/>
            <person name="Clum A."/>
            <person name="Coughlan A.Y."/>
            <person name="Deshpande S."/>
            <person name="Douglass A.P."/>
            <person name="Hanson S.J."/>
            <person name="Klenk H.-P."/>
            <person name="Labutti K."/>
            <person name="Lapidus A."/>
            <person name="Lindquist E."/>
            <person name="Lipzen A."/>
            <person name="Meier-Kolthoff J.P."/>
            <person name="Ohm R.A."/>
            <person name="Otillar R.P."/>
            <person name="Pangilinan J."/>
            <person name="Peng Y."/>
            <person name="Rokas A."/>
            <person name="Rosa C.A."/>
            <person name="Scheuner C."/>
            <person name="Sibirny A.A."/>
            <person name="Slot J.C."/>
            <person name="Stielow J.B."/>
            <person name="Sun H."/>
            <person name="Kurtzman C.P."/>
            <person name="Blackwell M."/>
            <person name="Grigoriev I.V."/>
            <person name="Jeffries T.W."/>
        </authorList>
    </citation>
    <scope>NUCLEOTIDE SEQUENCE [LARGE SCALE GENOMIC DNA]</scope>
    <source>
        <strain evidence="2">DSM 1968</strain>
    </source>
</reference>
<gene>
    <name evidence="1" type="ORF">ASCRUDRAFT_148931</name>
</gene>
<dbReference type="EMBL" id="KV454481">
    <property type="protein sequence ID" value="ODV60641.1"/>
    <property type="molecule type" value="Genomic_DNA"/>
</dbReference>
<keyword evidence="2" id="KW-1185">Reference proteome</keyword>
<dbReference type="RefSeq" id="XP_020046948.1">
    <property type="nucleotide sequence ID" value="XM_020189267.1"/>
</dbReference>
<name>A0A1D2VG58_9ASCO</name>